<gene>
    <name evidence="2" type="ORF">SAMN05216456_3311</name>
</gene>
<proteinExistence type="predicted"/>
<dbReference type="OrthoDB" id="8326226at2"/>
<protein>
    <submittedName>
        <fullName evidence="2">HPr Serine kinase C-terminal domain-containing protein</fullName>
    </submittedName>
</protein>
<dbReference type="AlphaFoldDB" id="A0A1I7NUH5"/>
<name>A0A1I7NUH5_9HYPH</name>
<accession>A0A1I7NUH5</accession>
<dbReference type="InterPro" id="IPR011104">
    <property type="entry name" value="Hpr_kin/Pase_C"/>
</dbReference>
<keyword evidence="2" id="KW-0418">Kinase</keyword>
<dbReference type="InterPro" id="IPR027417">
    <property type="entry name" value="P-loop_NTPase"/>
</dbReference>
<evidence type="ECO:0000313" key="2">
    <source>
        <dbReference type="EMBL" id="SFV38304.1"/>
    </source>
</evidence>
<keyword evidence="3" id="KW-1185">Reference proteome</keyword>
<dbReference type="GO" id="GO:0005524">
    <property type="term" value="F:ATP binding"/>
    <property type="evidence" value="ECO:0007669"/>
    <property type="project" value="InterPro"/>
</dbReference>
<dbReference type="GO" id="GO:0006109">
    <property type="term" value="P:regulation of carbohydrate metabolic process"/>
    <property type="evidence" value="ECO:0007669"/>
    <property type="project" value="InterPro"/>
</dbReference>
<organism evidence="2 3">
    <name type="scientific">Devosia crocina</name>
    <dbReference type="NCBI Taxonomy" id="429728"/>
    <lineage>
        <taxon>Bacteria</taxon>
        <taxon>Pseudomonadati</taxon>
        <taxon>Pseudomonadota</taxon>
        <taxon>Alphaproteobacteria</taxon>
        <taxon>Hyphomicrobiales</taxon>
        <taxon>Devosiaceae</taxon>
        <taxon>Devosia</taxon>
    </lineage>
</organism>
<reference evidence="2 3" key="1">
    <citation type="submission" date="2016-10" db="EMBL/GenBank/DDBJ databases">
        <authorList>
            <person name="de Groot N.N."/>
        </authorList>
    </citation>
    <scope>NUCLEOTIDE SEQUENCE [LARGE SCALE GENOMIC DNA]</scope>
    <source>
        <strain evidence="2 3">IPL20</strain>
    </source>
</reference>
<dbReference type="Pfam" id="PF07475">
    <property type="entry name" value="Hpr_kinase_C"/>
    <property type="match status" value="1"/>
</dbReference>
<feature type="domain" description="HPr kinase/phosphorylase C-terminal" evidence="1">
    <location>
        <begin position="3"/>
        <end position="83"/>
    </location>
</feature>
<dbReference type="GO" id="GO:0000155">
    <property type="term" value="F:phosphorelay sensor kinase activity"/>
    <property type="evidence" value="ECO:0007669"/>
    <property type="project" value="InterPro"/>
</dbReference>
<sequence length="151" mass="16479">MSRHNIHATALLVDGAGVLLRGPSGSGKSLLALLLLDWWALRGRSAMLVADDRVDLTLRDDAIVLSTPELLAGLIELRGRGIVRKSHAPEARLMLVVDLVPDLERMPEDPDFRTEILGRPFARCPVPRLGVIGADHQRLLVDEALGAIAFR</sequence>
<evidence type="ECO:0000259" key="1">
    <source>
        <dbReference type="Pfam" id="PF07475"/>
    </source>
</evidence>
<dbReference type="STRING" id="429728.SAMN05216456_3311"/>
<dbReference type="RefSeq" id="WP_092426492.1">
    <property type="nucleotide sequence ID" value="NZ_FPCK01000004.1"/>
</dbReference>
<dbReference type="SUPFAM" id="SSF53795">
    <property type="entry name" value="PEP carboxykinase-like"/>
    <property type="match status" value="1"/>
</dbReference>
<evidence type="ECO:0000313" key="3">
    <source>
        <dbReference type="Proteomes" id="UP000199074"/>
    </source>
</evidence>
<dbReference type="Gene3D" id="3.40.50.300">
    <property type="entry name" value="P-loop containing nucleotide triphosphate hydrolases"/>
    <property type="match status" value="1"/>
</dbReference>
<keyword evidence="2" id="KW-0808">Transferase</keyword>
<dbReference type="Proteomes" id="UP000199074">
    <property type="component" value="Unassembled WGS sequence"/>
</dbReference>
<dbReference type="EMBL" id="FPCK01000004">
    <property type="protein sequence ID" value="SFV38304.1"/>
    <property type="molecule type" value="Genomic_DNA"/>
</dbReference>